<gene>
    <name evidence="2" type="ORF">GMO_16410</name>
</gene>
<name>G6XJR2_9PROT</name>
<dbReference type="eggNOG" id="COG2802">
    <property type="taxonomic scope" value="Bacteria"/>
</dbReference>
<dbReference type="PATRIC" id="fig|1088869.3.peg.1638"/>
<dbReference type="SUPFAM" id="SSF88697">
    <property type="entry name" value="PUA domain-like"/>
    <property type="match status" value="1"/>
</dbReference>
<dbReference type="Gene3D" id="2.30.130.40">
    <property type="entry name" value="LON domain-like"/>
    <property type="match status" value="1"/>
</dbReference>
<dbReference type="PROSITE" id="PS51787">
    <property type="entry name" value="LON_N"/>
    <property type="match status" value="1"/>
</dbReference>
<dbReference type="PANTHER" id="PTHR46732">
    <property type="entry name" value="ATP-DEPENDENT PROTEASE LA (LON) DOMAIN PROTEIN"/>
    <property type="match status" value="1"/>
</dbReference>
<dbReference type="InterPro" id="IPR003111">
    <property type="entry name" value="Lon_prtase_N"/>
</dbReference>
<dbReference type="EMBL" id="AGQV01000005">
    <property type="protein sequence ID" value="EHH67874.1"/>
    <property type="molecule type" value="Genomic_DNA"/>
</dbReference>
<dbReference type="Proteomes" id="UP000004949">
    <property type="component" value="Unassembled WGS sequence"/>
</dbReference>
<proteinExistence type="predicted"/>
<dbReference type="PANTHER" id="PTHR46732:SF8">
    <property type="entry name" value="ATP-DEPENDENT PROTEASE LA (LON) DOMAIN PROTEIN"/>
    <property type="match status" value="1"/>
</dbReference>
<dbReference type="GO" id="GO:0006508">
    <property type="term" value="P:proteolysis"/>
    <property type="evidence" value="ECO:0007669"/>
    <property type="project" value="UniProtKB-KW"/>
</dbReference>
<keyword evidence="2" id="KW-0378">Hydrolase</keyword>
<dbReference type="SMART" id="SM00464">
    <property type="entry name" value="LON"/>
    <property type="match status" value="1"/>
</dbReference>
<dbReference type="InterPro" id="IPR015947">
    <property type="entry name" value="PUA-like_sf"/>
</dbReference>
<accession>G6XJR2</accession>
<dbReference type="InterPro" id="IPR046336">
    <property type="entry name" value="Lon_prtase_N_sf"/>
</dbReference>
<keyword evidence="2" id="KW-0645">Protease</keyword>
<comment type="caution">
    <text evidence="2">The sequence shown here is derived from an EMBL/GenBank/DDBJ whole genome shotgun (WGS) entry which is preliminary data.</text>
</comment>
<keyword evidence="3" id="KW-1185">Reference proteome</keyword>
<feature type="domain" description="Lon N-terminal" evidence="1">
    <location>
        <begin position="33"/>
        <end position="225"/>
    </location>
</feature>
<evidence type="ECO:0000313" key="3">
    <source>
        <dbReference type="Proteomes" id="UP000004949"/>
    </source>
</evidence>
<evidence type="ECO:0000313" key="2">
    <source>
        <dbReference type="EMBL" id="EHH67874.1"/>
    </source>
</evidence>
<sequence>MTNTSDMLHDEDDTPRRVPPITEMTLADIPPRVGLFPLSGALLMPEGRLPLVVFEPRYVSLVEDALADRRLIGMIQPLDENDPSPEPELHRIGTLGRISDFSEHADGTFSITLLGICRFRLLREAATDRSWRQGLIDASPFAGDMVEDDPLPVTRKALLDGLKRYLAARQLKTTWSVIEEMDDDMLLVVLPMLVPFSADEKQTLLEAITLDERAGVLLELLERGME</sequence>
<reference evidence="2 3" key="1">
    <citation type="submission" date="2011-10" db="EMBL/GenBank/DDBJ databases">
        <title>Genome sequence of Gluconobacter morbifer G707, isolated from Drosophila gut.</title>
        <authorList>
            <person name="Lee W.-J."/>
            <person name="Kim E.-K."/>
        </authorList>
    </citation>
    <scope>NUCLEOTIDE SEQUENCE [LARGE SCALE GENOMIC DNA]</scope>
    <source>
        <strain evidence="2 3">G707</strain>
    </source>
</reference>
<protein>
    <submittedName>
        <fullName evidence="2">ATP-dependent protease La</fullName>
    </submittedName>
</protein>
<dbReference type="OrthoDB" id="9806457at2"/>
<dbReference type="GO" id="GO:0008233">
    <property type="term" value="F:peptidase activity"/>
    <property type="evidence" value="ECO:0007669"/>
    <property type="project" value="UniProtKB-KW"/>
</dbReference>
<evidence type="ECO:0000259" key="1">
    <source>
        <dbReference type="PROSITE" id="PS51787"/>
    </source>
</evidence>
<dbReference type="Pfam" id="PF02190">
    <property type="entry name" value="LON_substr_bdg"/>
    <property type="match status" value="1"/>
</dbReference>
<dbReference type="RefSeq" id="WP_008851788.1">
    <property type="nucleotide sequence ID" value="NZ_AGQV01000005.1"/>
</dbReference>
<dbReference type="AlphaFoldDB" id="G6XJR2"/>
<organism evidence="2 3">
    <name type="scientific">Gluconobacter morbifer G707</name>
    <dbReference type="NCBI Taxonomy" id="1088869"/>
    <lineage>
        <taxon>Bacteria</taxon>
        <taxon>Pseudomonadati</taxon>
        <taxon>Pseudomonadota</taxon>
        <taxon>Alphaproteobacteria</taxon>
        <taxon>Acetobacterales</taxon>
        <taxon>Acetobacteraceae</taxon>
        <taxon>Gluconobacter</taxon>
    </lineage>
</organism>
<dbReference type="STRING" id="1088869.GMO_16410"/>